<sequence length="257" mass="26657">MADKKISQLTGAATPLAGTEVLPIVQSGSTVKVSVANLTAGRAVSASSLEAVGNGDLVTLKYASDGGGALLEWARSDNTTLWTVGGGVVERQDELAFRRGSTNVFYLDNSNNARVPTGNLVLGTAGRGIDFSANTHAAGMTSELLNWYEEGTWTPVYGGWSVNPTTAYARYTRIGRLVVLNFTAENGTAAAASASIGGLPFTSNSQQGTSIAMKDLSFNSPGQTAFGTIGPSSTTIQSMTAANFAGLFWTFSASYIV</sequence>
<proteinExistence type="predicted"/>
<accession>A0A6J5M1Q5</accession>
<organism evidence="1">
    <name type="scientific">uncultured Caudovirales phage</name>
    <dbReference type="NCBI Taxonomy" id="2100421"/>
    <lineage>
        <taxon>Viruses</taxon>
        <taxon>Duplodnaviria</taxon>
        <taxon>Heunggongvirae</taxon>
        <taxon>Uroviricota</taxon>
        <taxon>Caudoviricetes</taxon>
        <taxon>Peduoviridae</taxon>
        <taxon>Maltschvirus</taxon>
        <taxon>Maltschvirus maltsch</taxon>
    </lineage>
</organism>
<name>A0A6J5M1Q5_9CAUD</name>
<protein>
    <submittedName>
        <fullName evidence="1">Uncharacterized protein</fullName>
    </submittedName>
</protein>
<evidence type="ECO:0000313" key="1">
    <source>
        <dbReference type="EMBL" id="CAB4140688.1"/>
    </source>
</evidence>
<reference evidence="1" key="1">
    <citation type="submission" date="2020-04" db="EMBL/GenBank/DDBJ databases">
        <authorList>
            <person name="Chiriac C."/>
            <person name="Salcher M."/>
            <person name="Ghai R."/>
            <person name="Kavagutti S V."/>
        </authorList>
    </citation>
    <scope>NUCLEOTIDE SEQUENCE</scope>
</reference>
<gene>
    <name evidence="1" type="ORF">UFOVP406_52</name>
</gene>
<dbReference type="EMBL" id="LR796372">
    <property type="protein sequence ID" value="CAB4140688.1"/>
    <property type="molecule type" value="Genomic_DNA"/>
</dbReference>